<evidence type="ECO:0000313" key="3">
    <source>
        <dbReference type="Proteomes" id="UP001156706"/>
    </source>
</evidence>
<gene>
    <name evidence="2" type="primary">rpfI</name>
    <name evidence="2" type="ORF">GCM10007907_08500</name>
</gene>
<dbReference type="RefSeq" id="WP_284195198.1">
    <property type="nucleotide sequence ID" value="NZ_BSOG01000001.1"/>
</dbReference>
<name>A0ABQ5YAS7_9NEIS</name>
<accession>A0ABQ5YAS7</accession>
<dbReference type="EMBL" id="BSOG01000001">
    <property type="protein sequence ID" value="GLR12060.1"/>
    <property type="molecule type" value="Genomic_DNA"/>
</dbReference>
<keyword evidence="1" id="KW-0732">Signal</keyword>
<evidence type="ECO:0008006" key="4">
    <source>
        <dbReference type="Google" id="ProtNLM"/>
    </source>
</evidence>
<dbReference type="Pfam" id="PF06674">
    <property type="entry name" value="DUF1176"/>
    <property type="match status" value="1"/>
</dbReference>
<reference evidence="3" key="1">
    <citation type="journal article" date="2019" name="Int. J. Syst. Evol. Microbiol.">
        <title>The Global Catalogue of Microorganisms (GCM) 10K type strain sequencing project: providing services to taxonomists for standard genome sequencing and annotation.</title>
        <authorList>
            <consortium name="The Broad Institute Genomics Platform"/>
            <consortium name="The Broad Institute Genome Sequencing Center for Infectious Disease"/>
            <person name="Wu L."/>
            <person name="Ma J."/>
        </authorList>
    </citation>
    <scope>NUCLEOTIDE SEQUENCE [LARGE SCALE GENOMIC DNA]</scope>
    <source>
        <strain evidence="3">NBRC 110044</strain>
    </source>
</reference>
<feature type="chain" id="PRO_5045677841" description="DUF1176 domain-containing protein" evidence="1">
    <location>
        <begin position="20"/>
        <end position="351"/>
    </location>
</feature>
<keyword evidence="3" id="KW-1185">Reference proteome</keyword>
<dbReference type="Proteomes" id="UP001156706">
    <property type="component" value="Unassembled WGS sequence"/>
</dbReference>
<sequence>MRPTLLIAALAVTHLASQAATLPVYREFKEWLVACSNSGHCVAKGFDQYAGTTVMLLEQAPGPAGETSLTLGFQTTGKVPPQPLRLGGLPLSSEAWALQQEADDYAEIHSLDDAEARKLLAAISRKQTLALTGSQGEVLANFNADGLAASLLLVDEAQGRLGSRNALLRVGNKPASSIPPARALPVLRPGAPGSPAVDDEEAARLLHAVRKLEPDCVMEGDTQPDGEVSALSPREAIVLLQCGQGAYNTSYVVYRTQRQGKARPVRVNLPGLGTLLQPGYWVMNASYDSASQTLSQYGKGRGLGDCGDSTSWVFDGSHFLLSQYSHQGRCGGMALMDWPLLWDTTILPRKP</sequence>
<dbReference type="InterPro" id="IPR009560">
    <property type="entry name" value="DUF1176"/>
</dbReference>
<protein>
    <recommendedName>
        <fullName evidence="4">DUF1176 domain-containing protein</fullName>
    </recommendedName>
</protein>
<feature type="signal peptide" evidence="1">
    <location>
        <begin position="1"/>
        <end position="19"/>
    </location>
</feature>
<comment type="caution">
    <text evidence="2">The sequence shown here is derived from an EMBL/GenBank/DDBJ whole genome shotgun (WGS) entry which is preliminary data.</text>
</comment>
<evidence type="ECO:0000313" key="2">
    <source>
        <dbReference type="EMBL" id="GLR12060.1"/>
    </source>
</evidence>
<organism evidence="2 3">
    <name type="scientific">Chitinimonas prasina</name>
    <dbReference type="NCBI Taxonomy" id="1434937"/>
    <lineage>
        <taxon>Bacteria</taxon>
        <taxon>Pseudomonadati</taxon>
        <taxon>Pseudomonadota</taxon>
        <taxon>Betaproteobacteria</taxon>
        <taxon>Neisseriales</taxon>
        <taxon>Chitinibacteraceae</taxon>
        <taxon>Chitinimonas</taxon>
    </lineage>
</organism>
<proteinExistence type="predicted"/>
<evidence type="ECO:0000256" key="1">
    <source>
        <dbReference type="SAM" id="SignalP"/>
    </source>
</evidence>